<sequence length="101" mass="10816">MLARNILAKQGRRPLSAIARQPMPLRAVAHYLKQRNTDSSASARPYYRGASDEIDILFVICAGGGLIALLTALFIQSLPVALIGLGMVLLATLIAIVYAPL</sequence>
<proteinExistence type="predicted"/>
<dbReference type="RefSeq" id="WP_305006617.1">
    <property type="nucleotide sequence ID" value="NZ_JAUQSY010000007.1"/>
</dbReference>
<dbReference type="Proteomes" id="UP001176429">
    <property type="component" value="Unassembled WGS sequence"/>
</dbReference>
<organism evidence="2 3">
    <name type="scientific">Hymenobacter aranciens</name>
    <dbReference type="NCBI Taxonomy" id="3063996"/>
    <lineage>
        <taxon>Bacteria</taxon>
        <taxon>Pseudomonadati</taxon>
        <taxon>Bacteroidota</taxon>
        <taxon>Cytophagia</taxon>
        <taxon>Cytophagales</taxon>
        <taxon>Hymenobacteraceae</taxon>
        <taxon>Hymenobacter</taxon>
    </lineage>
</organism>
<protein>
    <submittedName>
        <fullName evidence="2">Uncharacterized protein</fullName>
    </submittedName>
</protein>
<evidence type="ECO:0000313" key="3">
    <source>
        <dbReference type="Proteomes" id="UP001176429"/>
    </source>
</evidence>
<keyword evidence="1" id="KW-0472">Membrane</keyword>
<feature type="transmembrane region" description="Helical" evidence="1">
    <location>
        <begin position="81"/>
        <end position="99"/>
    </location>
</feature>
<keyword evidence="3" id="KW-1185">Reference proteome</keyword>
<dbReference type="EMBL" id="JAUQSY010000007">
    <property type="protein sequence ID" value="MDO7875298.1"/>
    <property type="molecule type" value="Genomic_DNA"/>
</dbReference>
<feature type="transmembrane region" description="Helical" evidence="1">
    <location>
        <begin position="54"/>
        <end position="75"/>
    </location>
</feature>
<name>A0ABT9BAN3_9BACT</name>
<evidence type="ECO:0000256" key="1">
    <source>
        <dbReference type="SAM" id="Phobius"/>
    </source>
</evidence>
<comment type="caution">
    <text evidence="2">The sequence shown here is derived from an EMBL/GenBank/DDBJ whole genome shotgun (WGS) entry which is preliminary data.</text>
</comment>
<reference evidence="2" key="1">
    <citation type="submission" date="2023-07" db="EMBL/GenBank/DDBJ databases">
        <authorList>
            <person name="Kim M.K."/>
        </authorList>
    </citation>
    <scope>NUCLEOTIDE SEQUENCE</scope>
    <source>
        <strain evidence="2">ASUV-10-1</strain>
    </source>
</reference>
<keyword evidence="1" id="KW-0812">Transmembrane</keyword>
<accession>A0ABT9BAN3</accession>
<keyword evidence="1" id="KW-1133">Transmembrane helix</keyword>
<evidence type="ECO:0000313" key="2">
    <source>
        <dbReference type="EMBL" id="MDO7875298.1"/>
    </source>
</evidence>
<gene>
    <name evidence="2" type="ORF">Q5H93_11185</name>
</gene>